<name>A0A8H5GBI9_9AGAR</name>
<sequence>MSFQLSDDTFAPRRDTPYEPVSTGRLETSLKRVSKRAAAYEGQMQDLESRLSHHLNDFRKVDSDLQRALHTLQVNSKRGDRALAVQVPRIEHELDDSIGALTKLGADLPVIQAQVNTIAEVYLSGHETAKILVSELDWLNTEFYERWRRIIFTSTSPVSWRWKAIMRSLFVLSFMICFWLFWIATAGAYRAHRHRLVWGDKLMS</sequence>
<evidence type="ECO:0000256" key="1">
    <source>
        <dbReference type="SAM" id="Coils"/>
    </source>
</evidence>
<keyword evidence="5" id="KW-1185">Reference proteome</keyword>
<organism evidence="4 5">
    <name type="scientific">Leucocoprinus leucothites</name>
    <dbReference type="NCBI Taxonomy" id="201217"/>
    <lineage>
        <taxon>Eukaryota</taxon>
        <taxon>Fungi</taxon>
        <taxon>Dikarya</taxon>
        <taxon>Basidiomycota</taxon>
        <taxon>Agaricomycotina</taxon>
        <taxon>Agaricomycetes</taxon>
        <taxon>Agaricomycetidae</taxon>
        <taxon>Agaricales</taxon>
        <taxon>Agaricineae</taxon>
        <taxon>Agaricaceae</taxon>
        <taxon>Leucocoprinus</taxon>
    </lineage>
</organism>
<comment type="caution">
    <text evidence="4">The sequence shown here is derived from an EMBL/GenBank/DDBJ whole genome shotgun (WGS) entry which is preliminary data.</text>
</comment>
<dbReference type="Proteomes" id="UP000559027">
    <property type="component" value="Unassembled WGS sequence"/>
</dbReference>
<evidence type="ECO:0000256" key="2">
    <source>
        <dbReference type="SAM" id="MobiDB-lite"/>
    </source>
</evidence>
<protein>
    <submittedName>
        <fullName evidence="4">Uncharacterized protein</fullName>
    </submittedName>
</protein>
<dbReference type="OrthoDB" id="2788977at2759"/>
<feature type="coiled-coil region" evidence="1">
    <location>
        <begin position="30"/>
        <end position="57"/>
    </location>
</feature>
<gene>
    <name evidence="4" type="ORF">D9756_002351</name>
</gene>
<keyword evidence="1" id="KW-0175">Coiled coil</keyword>
<dbReference type="AlphaFoldDB" id="A0A8H5GBI9"/>
<proteinExistence type="predicted"/>
<reference evidence="4 5" key="1">
    <citation type="journal article" date="2020" name="ISME J.">
        <title>Uncovering the hidden diversity of litter-decomposition mechanisms in mushroom-forming fungi.</title>
        <authorList>
            <person name="Floudas D."/>
            <person name="Bentzer J."/>
            <person name="Ahren D."/>
            <person name="Johansson T."/>
            <person name="Persson P."/>
            <person name="Tunlid A."/>
        </authorList>
    </citation>
    <scope>NUCLEOTIDE SEQUENCE [LARGE SCALE GENOMIC DNA]</scope>
    <source>
        <strain evidence="4 5">CBS 146.42</strain>
    </source>
</reference>
<evidence type="ECO:0000256" key="3">
    <source>
        <dbReference type="SAM" id="Phobius"/>
    </source>
</evidence>
<keyword evidence="3" id="KW-0472">Membrane</keyword>
<feature type="region of interest" description="Disordered" evidence="2">
    <location>
        <begin position="1"/>
        <end position="24"/>
    </location>
</feature>
<dbReference type="EMBL" id="JAACJO010000002">
    <property type="protein sequence ID" value="KAF5361889.1"/>
    <property type="molecule type" value="Genomic_DNA"/>
</dbReference>
<keyword evidence="3" id="KW-1133">Transmembrane helix</keyword>
<accession>A0A8H5GBI9</accession>
<evidence type="ECO:0000313" key="5">
    <source>
        <dbReference type="Proteomes" id="UP000559027"/>
    </source>
</evidence>
<feature type="transmembrane region" description="Helical" evidence="3">
    <location>
        <begin position="169"/>
        <end position="189"/>
    </location>
</feature>
<keyword evidence="3" id="KW-0812">Transmembrane</keyword>
<evidence type="ECO:0000313" key="4">
    <source>
        <dbReference type="EMBL" id="KAF5361889.1"/>
    </source>
</evidence>